<accession>A0A7W9ZHW1</accession>
<evidence type="ECO:0000256" key="1">
    <source>
        <dbReference type="SAM" id="MobiDB-lite"/>
    </source>
</evidence>
<organism evidence="3 4">
    <name type="scientific">Novispirillum itersonii</name>
    <name type="common">Aquaspirillum itersonii</name>
    <dbReference type="NCBI Taxonomy" id="189"/>
    <lineage>
        <taxon>Bacteria</taxon>
        <taxon>Pseudomonadati</taxon>
        <taxon>Pseudomonadota</taxon>
        <taxon>Alphaproteobacteria</taxon>
        <taxon>Rhodospirillales</taxon>
        <taxon>Novispirillaceae</taxon>
        <taxon>Novispirillum</taxon>
    </lineage>
</organism>
<dbReference type="RefSeq" id="WP_184264834.1">
    <property type="nucleotide sequence ID" value="NZ_JACIIX010000013.1"/>
</dbReference>
<keyword evidence="4" id="KW-1185">Reference proteome</keyword>
<evidence type="ECO:0000256" key="2">
    <source>
        <dbReference type="SAM" id="SignalP"/>
    </source>
</evidence>
<feature type="chain" id="PRO_5030832837" evidence="2">
    <location>
        <begin position="27"/>
        <end position="391"/>
    </location>
</feature>
<reference evidence="3 4" key="1">
    <citation type="submission" date="2020-08" db="EMBL/GenBank/DDBJ databases">
        <title>Genomic Encyclopedia of Type Strains, Phase IV (KMG-IV): sequencing the most valuable type-strain genomes for metagenomic binning, comparative biology and taxonomic classification.</title>
        <authorList>
            <person name="Goeker M."/>
        </authorList>
    </citation>
    <scope>NUCLEOTIDE SEQUENCE [LARGE SCALE GENOMIC DNA]</scope>
    <source>
        <strain evidence="3 4">DSM 11590</strain>
    </source>
</reference>
<dbReference type="EMBL" id="JACIIX010000013">
    <property type="protein sequence ID" value="MBB6211778.1"/>
    <property type="molecule type" value="Genomic_DNA"/>
</dbReference>
<comment type="caution">
    <text evidence="3">The sequence shown here is derived from an EMBL/GenBank/DDBJ whole genome shotgun (WGS) entry which is preliminary data.</text>
</comment>
<feature type="region of interest" description="Disordered" evidence="1">
    <location>
        <begin position="273"/>
        <end position="294"/>
    </location>
</feature>
<protein>
    <submittedName>
        <fullName evidence="3">Uncharacterized protein</fullName>
    </submittedName>
</protein>
<sequence length="391" mass="40751">MPFCRHLLRGTGLTALLLAGSLSACGGPDEGFVSRQWVSNMREYNIYPLFPPREDVQAGDVYLMPIPLRDQIKPASEDAPLPVGQWISSVDLNSQVNAFYAQRPSFAATFGGSGGSPSDSGEVPIPTNPTGIFPGSGQSTVQRLKQVAFPEFMRSTATTAEAGAVIPGEALSAAAGISYADIDSAAIKVPAAEYYGLPASTVLDAFCADPKQREALRTFRHLPAETPAPRHCGPDSPQDCPTLMVITEVFYARSLDVTLSMTEQAAARLKGELPLPAGKTVPGADAPQTPPEQPVPAQAAAAQAQAAASGAITPLNGKPGVSAQVARGGSGSITLSRTYQYPVAIGYRGILIPVTWADGDAPSLDQCRSAVVPPIQPPVAPMAAPHKGLSR</sequence>
<feature type="signal peptide" evidence="2">
    <location>
        <begin position="1"/>
        <end position="26"/>
    </location>
</feature>
<evidence type="ECO:0000313" key="4">
    <source>
        <dbReference type="Proteomes" id="UP000544872"/>
    </source>
</evidence>
<gene>
    <name evidence="3" type="ORF">FHS48_003221</name>
</gene>
<keyword evidence="2" id="KW-0732">Signal</keyword>
<evidence type="ECO:0000313" key="3">
    <source>
        <dbReference type="EMBL" id="MBB6211778.1"/>
    </source>
</evidence>
<dbReference type="AlphaFoldDB" id="A0A7W9ZHW1"/>
<proteinExistence type="predicted"/>
<dbReference type="PROSITE" id="PS51257">
    <property type="entry name" value="PROKAR_LIPOPROTEIN"/>
    <property type="match status" value="1"/>
</dbReference>
<dbReference type="Proteomes" id="UP000544872">
    <property type="component" value="Unassembled WGS sequence"/>
</dbReference>
<name>A0A7W9ZHW1_NOVIT</name>